<protein>
    <submittedName>
        <fullName evidence="1">Uncharacterized protein</fullName>
    </submittedName>
</protein>
<name>A0ABX2MAE8_9MICO</name>
<dbReference type="RefSeq" id="WP_175352469.1">
    <property type="nucleotide sequence ID" value="NZ_BAAAWQ010000001.1"/>
</dbReference>
<comment type="caution">
    <text evidence="1">The sequence shown here is derived from an EMBL/GenBank/DDBJ whole genome shotgun (WGS) entry which is preliminary data.</text>
</comment>
<gene>
    <name evidence="1" type="ORF">HP507_14365</name>
</gene>
<proteinExistence type="predicted"/>
<organism evidence="1 2">
    <name type="scientific">Curtobacterium pusillum</name>
    <dbReference type="NCBI Taxonomy" id="69373"/>
    <lineage>
        <taxon>Bacteria</taxon>
        <taxon>Bacillati</taxon>
        <taxon>Actinomycetota</taxon>
        <taxon>Actinomycetes</taxon>
        <taxon>Micrococcales</taxon>
        <taxon>Microbacteriaceae</taxon>
        <taxon>Curtobacterium</taxon>
    </lineage>
</organism>
<reference evidence="1 2" key="1">
    <citation type="submission" date="2020-05" db="EMBL/GenBank/DDBJ databases">
        <title>Genome Sequencing of Type Strains.</title>
        <authorList>
            <person name="Lemaire J.F."/>
            <person name="Inderbitzin P."/>
            <person name="Gregorio O.A."/>
            <person name="Collins S.B."/>
            <person name="Wespe N."/>
            <person name="Knight-Connoni V."/>
        </authorList>
    </citation>
    <scope>NUCLEOTIDE SEQUENCE [LARGE SCALE GENOMIC DNA]</scope>
    <source>
        <strain evidence="1 2">ATCC 19096</strain>
    </source>
</reference>
<evidence type="ECO:0000313" key="1">
    <source>
        <dbReference type="EMBL" id="NUU15015.1"/>
    </source>
</evidence>
<sequence>MIAESSLGRAEFAAAIGIDSTKPSKSLSGRRRFSSLELARVAHVGRRSVDWLITGRAFVPPGVRRREAAEYLELAQSAGETRPGWPLVSAHLDAYRAGEITAKLIAKLLDWSVADVEESFAVDDPGAPSDELGTYER</sequence>
<keyword evidence="2" id="KW-1185">Reference proteome</keyword>
<dbReference type="EMBL" id="JABMCE010000084">
    <property type="protein sequence ID" value="NUU15015.1"/>
    <property type="molecule type" value="Genomic_DNA"/>
</dbReference>
<dbReference type="Proteomes" id="UP000573001">
    <property type="component" value="Unassembled WGS sequence"/>
</dbReference>
<accession>A0ABX2MAE8</accession>
<evidence type="ECO:0000313" key="2">
    <source>
        <dbReference type="Proteomes" id="UP000573001"/>
    </source>
</evidence>